<evidence type="ECO:0000313" key="1">
    <source>
        <dbReference type="EMBL" id="SAL20857.1"/>
    </source>
</evidence>
<dbReference type="Proteomes" id="UP000054683">
    <property type="component" value="Unassembled WGS sequence"/>
</dbReference>
<organism evidence="1 2">
    <name type="scientific">Caballeronia udeis</name>
    <dbReference type="NCBI Taxonomy" id="1232866"/>
    <lineage>
        <taxon>Bacteria</taxon>
        <taxon>Pseudomonadati</taxon>
        <taxon>Pseudomonadota</taxon>
        <taxon>Betaproteobacteria</taxon>
        <taxon>Burkholderiales</taxon>
        <taxon>Burkholderiaceae</taxon>
        <taxon>Caballeronia</taxon>
    </lineage>
</organism>
<dbReference type="EMBL" id="FCOK02000006">
    <property type="protein sequence ID" value="SAL20857.1"/>
    <property type="molecule type" value="Genomic_DNA"/>
</dbReference>
<dbReference type="AlphaFoldDB" id="A0A158FMD9"/>
<reference evidence="1 2" key="1">
    <citation type="submission" date="2016-01" db="EMBL/GenBank/DDBJ databases">
        <authorList>
            <person name="Oliw E.H."/>
        </authorList>
    </citation>
    <scope>NUCLEOTIDE SEQUENCE [LARGE SCALE GENOMIC DNA]</scope>
    <source>
        <strain evidence="1">LMG 27134</strain>
    </source>
</reference>
<sequence length="129" mass="13382">MNLTGRGVAIWRRVAMVTRPGLIPARSLPPCMPAAFCSTKAQPQNADSVPKHAIQSPHGTNLPPYFSLGAPDGLTLVHVATHPSTSATPVTTSAPFASPTPAATTEHAAYPFNAAIKTGYARSAIAIAR</sequence>
<gene>
    <name evidence="1" type="ORF">AWB69_01355</name>
</gene>
<accession>A0A158FMD9</accession>
<evidence type="ECO:0000313" key="2">
    <source>
        <dbReference type="Proteomes" id="UP000054683"/>
    </source>
</evidence>
<protein>
    <submittedName>
        <fullName evidence="1">Uncharacterized protein</fullName>
    </submittedName>
</protein>
<proteinExistence type="predicted"/>
<name>A0A158FMD9_9BURK</name>